<organism evidence="11 12">
    <name type="scientific">Bombus vosnesenskii</name>
    <dbReference type="NCBI Taxonomy" id="207650"/>
    <lineage>
        <taxon>Eukaryota</taxon>
        <taxon>Metazoa</taxon>
        <taxon>Ecdysozoa</taxon>
        <taxon>Arthropoda</taxon>
        <taxon>Hexapoda</taxon>
        <taxon>Insecta</taxon>
        <taxon>Pterygota</taxon>
        <taxon>Neoptera</taxon>
        <taxon>Endopterygota</taxon>
        <taxon>Hymenoptera</taxon>
        <taxon>Apocrita</taxon>
        <taxon>Aculeata</taxon>
        <taxon>Apoidea</taxon>
        <taxon>Anthophila</taxon>
        <taxon>Apidae</taxon>
        <taxon>Bombus</taxon>
        <taxon>Pyrobombus</taxon>
    </lineage>
</organism>
<feature type="transmembrane region" description="Helical" evidence="10">
    <location>
        <begin position="20"/>
        <end position="38"/>
    </location>
</feature>
<evidence type="ECO:0000313" key="12">
    <source>
        <dbReference type="RefSeq" id="XP_033352754.1"/>
    </source>
</evidence>
<keyword evidence="4 10" id="KW-0812">Transmembrane</keyword>
<evidence type="ECO:0000256" key="9">
    <source>
        <dbReference type="ARBA" id="ARBA00023180"/>
    </source>
</evidence>
<proteinExistence type="inferred from homology"/>
<comment type="similarity">
    <text evidence="2">Belongs to the sulfotransferase 3 family.</text>
</comment>
<keyword evidence="5" id="KW-0735">Signal-anchor</keyword>
<evidence type="ECO:0000256" key="1">
    <source>
        <dbReference type="ARBA" id="ARBA00004323"/>
    </source>
</evidence>
<dbReference type="SUPFAM" id="SSF52540">
    <property type="entry name" value="P-loop containing nucleoside triphosphate hydrolases"/>
    <property type="match status" value="1"/>
</dbReference>
<comment type="subcellular location">
    <subcellularLocation>
        <location evidence="1">Golgi apparatus membrane</location>
        <topology evidence="1">Single-pass type II membrane protein</topology>
    </subcellularLocation>
</comment>
<evidence type="ECO:0000256" key="8">
    <source>
        <dbReference type="ARBA" id="ARBA00023136"/>
    </source>
</evidence>
<keyword evidence="7" id="KW-0333">Golgi apparatus</keyword>
<dbReference type="RefSeq" id="XP_033352754.1">
    <property type="nucleotide sequence ID" value="XM_033496863.1"/>
</dbReference>
<sequence>MMLNDNAWKHRRVPVPKRTIELIALIAISSTLFLFLHTRELHSRLRKMEVRLQPGEDEILSANQLSSEGVQTDSSPSGIVHYPNRHRIFAIKYKETEVLDIDALNNTKRADRSVLFFNRVPKVGSQTFMELLRRLSMRNGFSFNRDRVQRVETIRLAPIEQLQLARMVSSYSEPSVYIKHVCFTNFTEFNLPQPIYINIVRDPVERVISWYYYVRAPWYYVERKQIFPDLPLPDPNWLKKDFESCVLKADRECRYLEGEIHEGIGDHRRQTLFFCGHSEKCTPFNTVGALERAKMAVEKHYAVVGVLEDVNTTLTVLENYIPRFFRGATDVYYDEVNAFTRINRNFFKPPVSEEVKDIVRSNFTREIEFYQFCKQRLYKQLRALKLTKTTPLYESNSL</sequence>
<dbReference type="KEGG" id="bvk:117235124"/>
<dbReference type="PANTHER" id="PTHR12129">
    <property type="entry name" value="HEPARAN SULFATE 2-O-SULFOTRANSFERASE"/>
    <property type="match status" value="1"/>
</dbReference>
<keyword evidence="3" id="KW-0808">Transferase</keyword>
<evidence type="ECO:0000313" key="11">
    <source>
        <dbReference type="Proteomes" id="UP000504631"/>
    </source>
</evidence>
<evidence type="ECO:0000256" key="6">
    <source>
        <dbReference type="ARBA" id="ARBA00022989"/>
    </source>
</evidence>
<evidence type="ECO:0000256" key="5">
    <source>
        <dbReference type="ARBA" id="ARBA00022968"/>
    </source>
</evidence>
<evidence type="ECO:0000256" key="7">
    <source>
        <dbReference type="ARBA" id="ARBA00023034"/>
    </source>
</evidence>
<dbReference type="CTD" id="5304"/>
<gene>
    <name evidence="12" type="primary">LOC117235124</name>
</gene>
<evidence type="ECO:0000256" key="10">
    <source>
        <dbReference type="SAM" id="Phobius"/>
    </source>
</evidence>
<name>A0A6J3KLP1_9HYME</name>
<dbReference type="FunFam" id="3.40.50.300:FF:001863">
    <property type="entry name" value="Heparan sulfate 2-o-sulfotransferase"/>
    <property type="match status" value="1"/>
</dbReference>
<dbReference type="Proteomes" id="UP000504631">
    <property type="component" value="Unplaced"/>
</dbReference>
<keyword evidence="8 10" id="KW-0472">Membrane</keyword>
<evidence type="ECO:0000256" key="3">
    <source>
        <dbReference type="ARBA" id="ARBA00022679"/>
    </source>
</evidence>
<dbReference type="Pfam" id="PF03567">
    <property type="entry name" value="Sulfotransfer_2"/>
    <property type="match status" value="1"/>
</dbReference>
<dbReference type="Gene3D" id="3.40.50.300">
    <property type="entry name" value="P-loop containing nucleotide triphosphate hydrolases"/>
    <property type="match status" value="1"/>
</dbReference>
<dbReference type="GO" id="GO:0000139">
    <property type="term" value="C:Golgi membrane"/>
    <property type="evidence" value="ECO:0007669"/>
    <property type="project" value="UniProtKB-SubCell"/>
</dbReference>
<protein>
    <submittedName>
        <fullName evidence="12">Heparan sulfate 2-O-sulfotransferase pipe isoform X1</fullName>
    </submittedName>
</protein>
<reference evidence="12" key="1">
    <citation type="submission" date="2025-08" db="UniProtKB">
        <authorList>
            <consortium name="RefSeq"/>
        </authorList>
    </citation>
    <scope>IDENTIFICATION</scope>
    <source>
        <tissue evidence="12">Muscle</tissue>
    </source>
</reference>
<dbReference type="PANTHER" id="PTHR12129:SF20">
    <property type="entry name" value="HEPARAN SULFATE 2-O-SULFOTRANSFERASE PIPE"/>
    <property type="match status" value="1"/>
</dbReference>
<dbReference type="InterPro" id="IPR005331">
    <property type="entry name" value="Sulfotransferase"/>
</dbReference>
<evidence type="ECO:0000256" key="2">
    <source>
        <dbReference type="ARBA" id="ARBA00010569"/>
    </source>
</evidence>
<keyword evidence="9" id="KW-0325">Glycoprotein</keyword>
<dbReference type="GeneID" id="117235124"/>
<dbReference type="InterPro" id="IPR007734">
    <property type="entry name" value="Heparan_SO4_2-O-STrfase"/>
</dbReference>
<dbReference type="InterPro" id="IPR027417">
    <property type="entry name" value="P-loop_NTPase"/>
</dbReference>
<keyword evidence="6 10" id="KW-1133">Transmembrane helix</keyword>
<dbReference type="GO" id="GO:0008146">
    <property type="term" value="F:sulfotransferase activity"/>
    <property type="evidence" value="ECO:0007669"/>
    <property type="project" value="InterPro"/>
</dbReference>
<evidence type="ECO:0000256" key="4">
    <source>
        <dbReference type="ARBA" id="ARBA00022692"/>
    </source>
</evidence>
<keyword evidence="11" id="KW-1185">Reference proteome</keyword>
<accession>A0A6J3KLP1</accession>
<dbReference type="AlphaFoldDB" id="A0A6J3KLP1"/>